<dbReference type="FunFam" id="2.120.10.30:FF:000027">
    <property type="entry name" value="Regucalcin homologue"/>
    <property type="match status" value="1"/>
</dbReference>
<evidence type="ECO:0000256" key="9">
    <source>
        <dbReference type="ARBA" id="ARBA00022490"/>
    </source>
</evidence>
<feature type="binding site" evidence="15">
    <location>
        <position position="110"/>
    </location>
    <ligand>
        <name>substrate</name>
    </ligand>
</feature>
<evidence type="ECO:0000256" key="4">
    <source>
        <dbReference type="ARBA" id="ARBA00001946"/>
    </source>
</evidence>
<keyword evidence="18" id="KW-1185">Reference proteome</keyword>
<comment type="subcellular location">
    <subcellularLocation>
        <location evidence="5">Cytoplasm</location>
    </subcellularLocation>
</comment>
<keyword evidence="9" id="KW-0963">Cytoplasm</keyword>
<organism evidence="17 18">
    <name type="scientific">Nezara viridula</name>
    <name type="common">Southern green stink bug</name>
    <name type="synonym">Cimex viridulus</name>
    <dbReference type="NCBI Taxonomy" id="85310"/>
    <lineage>
        <taxon>Eukaryota</taxon>
        <taxon>Metazoa</taxon>
        <taxon>Ecdysozoa</taxon>
        <taxon>Arthropoda</taxon>
        <taxon>Hexapoda</taxon>
        <taxon>Insecta</taxon>
        <taxon>Pterygota</taxon>
        <taxon>Neoptera</taxon>
        <taxon>Paraneoptera</taxon>
        <taxon>Hemiptera</taxon>
        <taxon>Heteroptera</taxon>
        <taxon>Panheteroptera</taxon>
        <taxon>Pentatomomorpha</taxon>
        <taxon>Pentatomoidea</taxon>
        <taxon>Pentatomidae</taxon>
        <taxon>Pentatominae</taxon>
        <taxon>Nezara</taxon>
    </lineage>
</organism>
<dbReference type="PANTHER" id="PTHR10907:SF66">
    <property type="entry name" value="MIP34848P1-RELATED"/>
    <property type="match status" value="1"/>
</dbReference>
<evidence type="ECO:0000313" key="17">
    <source>
        <dbReference type="EMBL" id="CAH1392189.1"/>
    </source>
</evidence>
<keyword evidence="11" id="KW-0378">Hydrolase</keyword>
<keyword evidence="10 15" id="KW-0479">Metal-binding</keyword>
<dbReference type="InterPro" id="IPR005511">
    <property type="entry name" value="SMP-30"/>
</dbReference>
<dbReference type="Gene3D" id="2.120.10.30">
    <property type="entry name" value="TolB, C-terminal domain"/>
    <property type="match status" value="1"/>
</dbReference>
<feature type="active site" description="Proton donor/acceptor" evidence="14">
    <location>
        <position position="207"/>
    </location>
</feature>
<proteinExistence type="inferred from homology"/>
<dbReference type="InterPro" id="IPR013658">
    <property type="entry name" value="SGL"/>
</dbReference>
<dbReference type="EMBL" id="OV725077">
    <property type="protein sequence ID" value="CAH1392189.1"/>
    <property type="molecule type" value="Genomic_DNA"/>
</dbReference>
<dbReference type="OrthoDB" id="423498at2759"/>
<evidence type="ECO:0000256" key="5">
    <source>
        <dbReference type="ARBA" id="ARBA00004496"/>
    </source>
</evidence>
<feature type="domain" description="SMP-30/Gluconolactonase/LRE-like region" evidence="16">
    <location>
        <begin position="15"/>
        <end position="267"/>
    </location>
</feature>
<evidence type="ECO:0000313" key="18">
    <source>
        <dbReference type="Proteomes" id="UP001152798"/>
    </source>
</evidence>
<comment type="cofactor">
    <cofactor evidence="4">
        <name>Mg(2+)</name>
        <dbReference type="ChEBI" id="CHEBI:18420"/>
    </cofactor>
</comment>
<evidence type="ECO:0000259" key="16">
    <source>
        <dbReference type="Pfam" id="PF08450"/>
    </source>
</evidence>
<comment type="cofactor">
    <cofactor evidence="2">
        <name>Ca(2+)</name>
        <dbReference type="ChEBI" id="CHEBI:29108"/>
    </cofactor>
</comment>
<keyword evidence="15" id="KW-0862">Zinc</keyword>
<evidence type="ECO:0000256" key="14">
    <source>
        <dbReference type="PIRSR" id="PIRSR605511-1"/>
    </source>
</evidence>
<dbReference type="SUPFAM" id="SSF63829">
    <property type="entry name" value="Calcium-dependent phosphotriesterase"/>
    <property type="match status" value="1"/>
</dbReference>
<gene>
    <name evidence="17" type="ORF">NEZAVI_LOCUS3053</name>
</gene>
<dbReference type="GO" id="GO:0004341">
    <property type="term" value="F:gluconolactonase activity"/>
    <property type="evidence" value="ECO:0007669"/>
    <property type="project" value="UniProtKB-EC"/>
</dbReference>
<evidence type="ECO:0000256" key="2">
    <source>
        <dbReference type="ARBA" id="ARBA00001913"/>
    </source>
</evidence>
<comment type="cofactor">
    <cofactor evidence="3">
        <name>Mn(2+)</name>
        <dbReference type="ChEBI" id="CHEBI:29035"/>
    </cofactor>
</comment>
<comment type="similarity">
    <text evidence="6">Belongs to the SMP-30/CGR1 family.</text>
</comment>
<feature type="binding site" evidence="15">
    <location>
        <position position="108"/>
    </location>
    <ligand>
        <name>substrate</name>
    </ligand>
</feature>
<evidence type="ECO:0000256" key="3">
    <source>
        <dbReference type="ARBA" id="ARBA00001936"/>
    </source>
</evidence>
<evidence type="ECO:0000256" key="15">
    <source>
        <dbReference type="PIRSR" id="PIRSR605511-2"/>
    </source>
</evidence>
<dbReference type="InterPro" id="IPR011042">
    <property type="entry name" value="6-blade_b-propeller_TolB-like"/>
</dbReference>
<dbReference type="PANTHER" id="PTHR10907">
    <property type="entry name" value="REGUCALCIN"/>
    <property type="match status" value="1"/>
</dbReference>
<dbReference type="GO" id="GO:0019853">
    <property type="term" value="P:L-ascorbic acid biosynthetic process"/>
    <property type="evidence" value="ECO:0007669"/>
    <property type="project" value="TreeGrafter"/>
</dbReference>
<comment type="cofactor">
    <cofactor evidence="15">
        <name>Zn(2+)</name>
        <dbReference type="ChEBI" id="CHEBI:29105"/>
    </cofactor>
    <text evidence="15">Binds 1 divalent metal cation per subunit.</text>
</comment>
<keyword evidence="12" id="KW-0106">Calcium</keyword>
<feature type="binding site" evidence="15">
    <location>
        <position position="207"/>
    </location>
    <ligand>
        <name>a divalent metal cation</name>
        <dbReference type="ChEBI" id="CHEBI:60240"/>
    </ligand>
</feature>
<dbReference type="InterPro" id="IPR008367">
    <property type="entry name" value="Regucalcin"/>
</dbReference>
<feature type="binding site" evidence="15">
    <location>
        <position position="158"/>
    </location>
    <ligand>
        <name>a divalent metal cation</name>
        <dbReference type="ChEBI" id="CHEBI:60240"/>
    </ligand>
</feature>
<feature type="binding site" evidence="15">
    <location>
        <position position="128"/>
    </location>
    <ligand>
        <name>substrate</name>
    </ligand>
</feature>
<reference evidence="17" key="1">
    <citation type="submission" date="2022-01" db="EMBL/GenBank/DDBJ databases">
        <authorList>
            <person name="King R."/>
        </authorList>
    </citation>
    <scope>NUCLEOTIDE SEQUENCE</scope>
</reference>
<evidence type="ECO:0000256" key="13">
    <source>
        <dbReference type="ARBA" id="ARBA00032464"/>
    </source>
</evidence>
<comment type="catalytic activity">
    <reaction evidence="1">
        <text>D-glucono-1,5-lactone + H2O = D-gluconate + H(+)</text>
        <dbReference type="Rhea" id="RHEA:10440"/>
        <dbReference type="ChEBI" id="CHEBI:15377"/>
        <dbReference type="ChEBI" id="CHEBI:15378"/>
        <dbReference type="ChEBI" id="CHEBI:16217"/>
        <dbReference type="ChEBI" id="CHEBI:18391"/>
        <dbReference type="EC" id="3.1.1.17"/>
    </reaction>
</comment>
<dbReference type="EC" id="3.1.1.17" evidence="7"/>
<dbReference type="GO" id="GO:0030234">
    <property type="term" value="F:enzyme regulator activity"/>
    <property type="evidence" value="ECO:0007669"/>
    <property type="project" value="InterPro"/>
</dbReference>
<dbReference type="GO" id="GO:0005737">
    <property type="term" value="C:cytoplasm"/>
    <property type="evidence" value="ECO:0007669"/>
    <property type="project" value="UniProtKB-SubCell"/>
</dbReference>
<evidence type="ECO:0000256" key="1">
    <source>
        <dbReference type="ARBA" id="ARBA00001589"/>
    </source>
</evidence>
<evidence type="ECO:0000256" key="8">
    <source>
        <dbReference type="ARBA" id="ARBA00016808"/>
    </source>
</evidence>
<protein>
    <recommendedName>
        <fullName evidence="8">Regucalcin</fullName>
        <ecNumber evidence="7">3.1.1.17</ecNumber>
    </recommendedName>
    <alternativeName>
        <fullName evidence="13">Gluconolactonase</fullName>
    </alternativeName>
</protein>
<name>A0A9P0GY83_NEZVI</name>
<evidence type="ECO:0000256" key="12">
    <source>
        <dbReference type="ARBA" id="ARBA00022837"/>
    </source>
</evidence>
<dbReference type="PRINTS" id="PR01790">
    <property type="entry name" value="SMP30FAMILY"/>
</dbReference>
<feature type="binding site" evidence="15">
    <location>
        <position position="17"/>
    </location>
    <ligand>
        <name>a divalent metal cation</name>
        <dbReference type="ChEBI" id="CHEBI:60240"/>
    </ligand>
</feature>
<accession>A0A9P0GY83</accession>
<dbReference type="AlphaFoldDB" id="A0A9P0GY83"/>
<dbReference type="Pfam" id="PF08450">
    <property type="entry name" value="SGL"/>
    <property type="match status" value="1"/>
</dbReference>
<dbReference type="Proteomes" id="UP001152798">
    <property type="component" value="Chromosome 1"/>
</dbReference>
<evidence type="ECO:0000256" key="11">
    <source>
        <dbReference type="ARBA" id="ARBA00022801"/>
    </source>
</evidence>
<evidence type="ECO:0000256" key="6">
    <source>
        <dbReference type="ARBA" id="ARBA00008853"/>
    </source>
</evidence>
<evidence type="ECO:0000256" key="10">
    <source>
        <dbReference type="ARBA" id="ARBA00022723"/>
    </source>
</evidence>
<dbReference type="GO" id="GO:0005509">
    <property type="term" value="F:calcium ion binding"/>
    <property type="evidence" value="ECO:0007669"/>
    <property type="project" value="InterPro"/>
</dbReference>
<dbReference type="PRINTS" id="PR01791">
    <property type="entry name" value="REGUCALCIN"/>
</dbReference>
<sequence>MSPKVEKLPIPSVVLGEGPHWDIATQSLYLIDISGSQLIRYDPKANKAFIVKLDVPLASFIIPVEGSKGQYVVGSGIKLYLIKWDGTSDKAESVELLHQLTNDSEANRINDGKCDNTGRLWFGTMSKEDIFNTKNGKLYSYSKKEGCREFVSGVGISNGLAWEGNIMYYIDSLEQSVDCFDYSSNGNIENRRKVFDLKKNNMTCFPDGMTIDKDGKLWVACYEGSQVIHVDPKTGELLNKVPMPTSQITSVAWGGSNLEDLYVTSANNHTDGGNHPDAGCTFRITGLSTSGLPMNEFKL</sequence>
<evidence type="ECO:0000256" key="7">
    <source>
        <dbReference type="ARBA" id="ARBA00013227"/>
    </source>
</evidence>